<evidence type="ECO:0000256" key="1">
    <source>
        <dbReference type="SAM" id="Phobius"/>
    </source>
</evidence>
<dbReference type="RefSeq" id="WP_042304810.1">
    <property type="nucleotide sequence ID" value="NZ_CP026113.1"/>
</dbReference>
<dbReference type="InterPro" id="IPR007436">
    <property type="entry name" value="DUF485"/>
</dbReference>
<feature type="transmembrane region" description="Helical" evidence="1">
    <location>
        <begin position="28"/>
        <end position="49"/>
    </location>
</feature>
<accession>A0A2I8EZV0</accession>
<evidence type="ECO:0000313" key="3">
    <source>
        <dbReference type="Proteomes" id="UP000243502"/>
    </source>
</evidence>
<proteinExistence type="predicted"/>
<organism evidence="2 3">
    <name type="scientific">Paraburkholderia terrae</name>
    <dbReference type="NCBI Taxonomy" id="311230"/>
    <lineage>
        <taxon>Bacteria</taxon>
        <taxon>Pseudomonadati</taxon>
        <taxon>Pseudomonadota</taxon>
        <taxon>Betaproteobacteria</taxon>
        <taxon>Burkholderiales</taxon>
        <taxon>Burkholderiaceae</taxon>
        <taxon>Paraburkholderia</taxon>
    </lineage>
</organism>
<reference evidence="2 3" key="1">
    <citation type="submission" date="2018-01" db="EMBL/GenBank/DDBJ databases">
        <title>Species boundaries and ecological features among Paraburkholderia terrae DSMZ17804T, P. hospita DSMZ17164T and P. caribensis DSMZ13236T.</title>
        <authorList>
            <person name="Pratama A.A."/>
        </authorList>
    </citation>
    <scope>NUCLEOTIDE SEQUENCE [LARGE SCALE GENOMIC DNA]</scope>
    <source>
        <strain evidence="2 3">DSM 17804</strain>
    </source>
</reference>
<name>A0A2I8EZV0_9BURK</name>
<protein>
    <submittedName>
        <fullName evidence="2">DUF485 domain-containing protein</fullName>
    </submittedName>
</protein>
<keyword evidence="1" id="KW-1133">Transmembrane helix</keyword>
<dbReference type="PANTHER" id="PTHR38441">
    <property type="entry name" value="INTEGRAL MEMBRANE PROTEIN-RELATED"/>
    <property type="match status" value="1"/>
</dbReference>
<dbReference type="Pfam" id="PF04341">
    <property type="entry name" value="DUF485"/>
    <property type="match status" value="1"/>
</dbReference>
<dbReference type="Proteomes" id="UP000243502">
    <property type="component" value="Chromosome 3"/>
</dbReference>
<dbReference type="EMBL" id="CP026113">
    <property type="protein sequence ID" value="AUT65009.1"/>
    <property type="molecule type" value="Genomic_DNA"/>
</dbReference>
<dbReference type="PANTHER" id="PTHR38441:SF1">
    <property type="entry name" value="MEMBRANE PROTEIN"/>
    <property type="match status" value="1"/>
</dbReference>
<gene>
    <name evidence="2" type="ORF">C2L65_36060</name>
</gene>
<sequence>MAETDVDWDAILSSERFRRLARKRRNTVVWLGVLAAIYYFSIPALIAWAPAFFKIRLVPGINLGTIFAVSQYPFGGAIAYAFLRRTAQIDQASSDVKEQATPILAAGEQRHAY</sequence>
<dbReference type="KEGG" id="pter:C2L65_36060"/>
<dbReference type="AlphaFoldDB" id="A0A2I8EZV0"/>
<keyword evidence="1" id="KW-0472">Membrane</keyword>
<evidence type="ECO:0000313" key="2">
    <source>
        <dbReference type="EMBL" id="AUT65009.1"/>
    </source>
</evidence>
<dbReference type="OrthoDB" id="8719882at2"/>
<keyword evidence="1" id="KW-0812">Transmembrane</keyword>
<feature type="transmembrane region" description="Helical" evidence="1">
    <location>
        <begin position="61"/>
        <end position="83"/>
    </location>
</feature>